<accession>A0A7W3QRE6</accession>
<sequence length="490" mass="52254">MVTFGEMASLAHQQLTEVRSFLHHPDFGAQAVHPDTIAEVARLCRVLGRYTDRIATGFGVPYTDGSGVRDAARRTSVLLRDAGEALGAPPDSELNGPSLSQLLRATSTALGCGLDLLSTHFTAAARAAETPLTPTASVIAATDTARSLLRMLSEYASVVGHVALRASPAAQPAALSLIKAALITHCYGQADDGGIAAIPIRDVPDRVRPQEGEDLHQALAGIDASIRRLNAVEEPSSVATWRYLARAAAVTTGISQCLVGTLSVRAEQLGDRETSANLTRAARSLERVAERWKAIARRWHDLAAMHHDPVSTASVDASDLLLRLGRLTYADPSWTPTHRSRFAPAPPERLAPSLREVRLIGLAALKSIETYNTIAAQHQAAVNDIAMRGPRRGPGSSRQPRELSNMYKNVQVAGQRVLARLGRALHDLTPTDETALALRRAAAPAPAALASKDFPRPITEALQAAPSPAPQAHTSTRTTSYLPRPSSQST</sequence>
<dbReference type="RefSeq" id="WP_182848448.1">
    <property type="nucleotide sequence ID" value="NZ_BAAALP010000050.1"/>
</dbReference>
<reference evidence="2 3" key="1">
    <citation type="submission" date="2020-08" db="EMBL/GenBank/DDBJ databases">
        <title>Genomic Encyclopedia of Type Strains, Phase IV (KMG-IV): sequencing the most valuable type-strain genomes for metagenomic binning, comparative biology and taxonomic classification.</title>
        <authorList>
            <person name="Goeker M."/>
        </authorList>
    </citation>
    <scope>NUCLEOTIDE SEQUENCE [LARGE SCALE GENOMIC DNA]</scope>
    <source>
        <strain evidence="2 3">DSM 44197</strain>
    </source>
</reference>
<protein>
    <submittedName>
        <fullName evidence="2">Uncharacterized protein</fullName>
    </submittedName>
</protein>
<feature type="compositionally biased region" description="Polar residues" evidence="1">
    <location>
        <begin position="473"/>
        <end position="490"/>
    </location>
</feature>
<feature type="compositionally biased region" description="Low complexity" evidence="1">
    <location>
        <begin position="461"/>
        <end position="472"/>
    </location>
</feature>
<evidence type="ECO:0000313" key="2">
    <source>
        <dbReference type="EMBL" id="MBA8956547.1"/>
    </source>
</evidence>
<dbReference type="Proteomes" id="UP000572680">
    <property type="component" value="Unassembled WGS sequence"/>
</dbReference>
<dbReference type="EMBL" id="JACJIA010000016">
    <property type="protein sequence ID" value="MBA8956547.1"/>
    <property type="molecule type" value="Genomic_DNA"/>
</dbReference>
<feature type="region of interest" description="Disordered" evidence="1">
    <location>
        <begin position="446"/>
        <end position="490"/>
    </location>
</feature>
<comment type="caution">
    <text evidence="2">The sequence shown here is derived from an EMBL/GenBank/DDBJ whole genome shotgun (WGS) entry which is preliminary data.</text>
</comment>
<organism evidence="2 3">
    <name type="scientific">Actinomadura namibiensis</name>
    <dbReference type="NCBI Taxonomy" id="182080"/>
    <lineage>
        <taxon>Bacteria</taxon>
        <taxon>Bacillati</taxon>
        <taxon>Actinomycetota</taxon>
        <taxon>Actinomycetes</taxon>
        <taxon>Streptosporangiales</taxon>
        <taxon>Thermomonosporaceae</taxon>
        <taxon>Actinomadura</taxon>
    </lineage>
</organism>
<evidence type="ECO:0000256" key="1">
    <source>
        <dbReference type="SAM" id="MobiDB-lite"/>
    </source>
</evidence>
<evidence type="ECO:0000313" key="3">
    <source>
        <dbReference type="Proteomes" id="UP000572680"/>
    </source>
</evidence>
<gene>
    <name evidence="2" type="ORF">HNR61_008230</name>
</gene>
<name>A0A7W3QRE6_ACTNM</name>
<proteinExistence type="predicted"/>
<keyword evidence="3" id="KW-1185">Reference proteome</keyword>
<dbReference type="AlphaFoldDB" id="A0A7W3QRE6"/>